<gene>
    <name evidence="4" type="ORF">C1H84_02930</name>
</gene>
<keyword evidence="2" id="KW-0812">Transmembrane</keyword>
<dbReference type="EMBL" id="POAF01000001">
    <property type="protein sequence ID" value="RBM04251.1"/>
    <property type="molecule type" value="Genomic_DNA"/>
</dbReference>
<evidence type="ECO:0000256" key="2">
    <source>
        <dbReference type="SAM" id="Phobius"/>
    </source>
</evidence>
<evidence type="ECO:0000256" key="1">
    <source>
        <dbReference type="SAM" id="MobiDB-lite"/>
    </source>
</evidence>
<sequence>MNGSHSQHRDEPQDDDLGLDLVDQVASSSRAERSSKPKRWILGVVGVVIVAVLALVVFSLLNGGPKASKAAKADDAVTQTIQLKNGGQAVLSSSESEDAIGVELTSLPGLADGQQYVVWAVHEETGVSVVASSTGDDVDAGLTPASDVLAIHITVEGSSIPSAPSEDTEASVDLPLDPAASEVPDAQDNGAGGANAPGADD</sequence>
<dbReference type="AlphaFoldDB" id="A0A365YNF8"/>
<evidence type="ECO:0000313" key="4">
    <source>
        <dbReference type="EMBL" id="RBM04251.1"/>
    </source>
</evidence>
<evidence type="ECO:0000313" key="5">
    <source>
        <dbReference type="Proteomes" id="UP000252167"/>
    </source>
</evidence>
<dbReference type="InterPro" id="IPR018764">
    <property type="entry name" value="RskA_C"/>
</dbReference>
<keyword evidence="5" id="KW-1185">Reference proteome</keyword>
<organism evidence="4 5">
    <name type="scientific">Glutamicibacter soli</name>
    <dbReference type="NCBI Taxonomy" id="453836"/>
    <lineage>
        <taxon>Bacteria</taxon>
        <taxon>Bacillati</taxon>
        <taxon>Actinomycetota</taxon>
        <taxon>Actinomycetes</taxon>
        <taxon>Micrococcales</taxon>
        <taxon>Micrococcaceae</taxon>
        <taxon>Glutamicibacter</taxon>
    </lineage>
</organism>
<evidence type="ECO:0000259" key="3">
    <source>
        <dbReference type="Pfam" id="PF10099"/>
    </source>
</evidence>
<feature type="domain" description="Anti-sigma K factor RskA C-terminal" evidence="3">
    <location>
        <begin position="50"/>
        <end position="165"/>
    </location>
</feature>
<dbReference type="GO" id="GO:0005886">
    <property type="term" value="C:plasma membrane"/>
    <property type="evidence" value="ECO:0007669"/>
    <property type="project" value="InterPro"/>
</dbReference>
<dbReference type="Pfam" id="PF10099">
    <property type="entry name" value="RskA_C"/>
    <property type="match status" value="1"/>
</dbReference>
<protein>
    <recommendedName>
        <fullName evidence="3">Anti-sigma K factor RskA C-terminal domain-containing protein</fullName>
    </recommendedName>
</protein>
<keyword evidence="2" id="KW-0472">Membrane</keyword>
<comment type="caution">
    <text evidence="4">The sequence shown here is derived from an EMBL/GenBank/DDBJ whole genome shotgun (WGS) entry which is preliminary data.</text>
</comment>
<feature type="region of interest" description="Disordered" evidence="1">
    <location>
        <begin position="158"/>
        <end position="201"/>
    </location>
</feature>
<keyword evidence="2" id="KW-1133">Transmembrane helix</keyword>
<feature type="transmembrane region" description="Helical" evidence="2">
    <location>
        <begin position="40"/>
        <end position="61"/>
    </location>
</feature>
<proteinExistence type="predicted"/>
<dbReference type="RefSeq" id="WP_113606482.1">
    <property type="nucleotide sequence ID" value="NZ_CM125969.1"/>
</dbReference>
<reference evidence="4 5" key="1">
    <citation type="submission" date="2018-01" db="EMBL/GenBank/DDBJ databases">
        <title>Glutamicibacter soli strain NHPC-3 Whole genome sequence and assembly.</title>
        <authorList>
            <person name="Choudhury P."/>
            <person name="Gupta D."/>
            <person name="Sengupta K."/>
            <person name="Jawed A."/>
            <person name="Sultana N."/>
            <person name="Saha P."/>
        </authorList>
    </citation>
    <scope>NUCLEOTIDE SEQUENCE [LARGE SCALE GENOMIC DNA]</scope>
    <source>
        <strain evidence="4 5">NHPC-3</strain>
    </source>
</reference>
<accession>A0A365YNF8</accession>
<dbReference type="Proteomes" id="UP000252167">
    <property type="component" value="Unassembled WGS sequence"/>
</dbReference>
<name>A0A365YNF8_9MICC</name>